<dbReference type="AlphaFoldDB" id="A0A481RMS1"/>
<evidence type="ECO:0000256" key="1">
    <source>
        <dbReference type="ARBA" id="ARBA00004613"/>
    </source>
</evidence>
<comment type="similarity">
    <text evidence="2 8">Belongs to the alpha/beta interferon family.</text>
</comment>
<keyword evidence="4" id="KW-0964">Secreted</keyword>
<sequence length="187" mass="22142">MDLKSLLRCCFVLFCGQNFSLGCRWVRYRYKDVSRENLQLLANMGGEFVREKVNIPFPNKVYSNAKHSQMGDRIFILYEAIRQIRKLYSKDMKSVTWDSVKLDQFQSNLHRTTSELEQCMREITYSDSTGSHGKENRSLKRHFKKLEHYLKTKDYSANAWEVVRTEVWKHLQRLDLLTTAMRTGTNA</sequence>
<dbReference type="PANTHER" id="PTHR11691">
    <property type="entry name" value="TYPE I INTERFERON"/>
    <property type="match status" value="1"/>
</dbReference>
<evidence type="ECO:0000256" key="4">
    <source>
        <dbReference type="ARBA" id="ARBA00022525"/>
    </source>
</evidence>
<dbReference type="GO" id="GO:0005615">
    <property type="term" value="C:extracellular space"/>
    <property type="evidence" value="ECO:0007669"/>
    <property type="project" value="UniProtKB-KW"/>
</dbReference>
<dbReference type="EMBL" id="MH645442">
    <property type="protein sequence ID" value="QBC17801.1"/>
    <property type="molecule type" value="mRNA"/>
</dbReference>
<evidence type="ECO:0000256" key="5">
    <source>
        <dbReference type="ARBA" id="ARBA00022729"/>
    </source>
</evidence>
<dbReference type="SMART" id="SM00076">
    <property type="entry name" value="IFabd"/>
    <property type="match status" value="1"/>
</dbReference>
<dbReference type="GO" id="GO:0006955">
    <property type="term" value="P:immune response"/>
    <property type="evidence" value="ECO:0007669"/>
    <property type="project" value="UniProtKB-ARBA"/>
</dbReference>
<accession>A0A481RMS1</accession>
<comment type="subcellular location">
    <subcellularLocation>
        <location evidence="1">Secreted</location>
    </subcellularLocation>
</comment>
<evidence type="ECO:0000256" key="2">
    <source>
        <dbReference type="ARBA" id="ARBA00011033"/>
    </source>
</evidence>
<evidence type="ECO:0000256" key="3">
    <source>
        <dbReference type="ARBA" id="ARBA00022514"/>
    </source>
</evidence>
<keyword evidence="6 8" id="KW-0051">Antiviral defense</keyword>
<evidence type="ECO:0000256" key="6">
    <source>
        <dbReference type="ARBA" id="ARBA00023118"/>
    </source>
</evidence>
<dbReference type="InterPro" id="IPR000471">
    <property type="entry name" value="Interferon_alpha/beta/delta"/>
</dbReference>
<dbReference type="Gene3D" id="1.20.1250.10">
    <property type="match status" value="1"/>
</dbReference>
<dbReference type="PANTHER" id="PTHR11691:SF73">
    <property type="entry name" value="INTERFERON BETA"/>
    <property type="match status" value="1"/>
</dbReference>
<organism evidence="10">
    <name type="scientific">Acipenser sinensis</name>
    <name type="common">Chinese sturgeon</name>
    <dbReference type="NCBI Taxonomy" id="61970"/>
    <lineage>
        <taxon>Eukaryota</taxon>
        <taxon>Metazoa</taxon>
        <taxon>Chordata</taxon>
        <taxon>Craniata</taxon>
        <taxon>Vertebrata</taxon>
        <taxon>Euteleostomi</taxon>
        <taxon>Actinopterygii</taxon>
        <taxon>Chondrostei</taxon>
        <taxon>Acipenseriformes</taxon>
        <taxon>Acipenseridae</taxon>
        <taxon>Acipenser</taxon>
    </lineage>
</organism>
<dbReference type="GO" id="GO:0005125">
    <property type="term" value="F:cytokine activity"/>
    <property type="evidence" value="ECO:0007669"/>
    <property type="project" value="UniProtKB-KW"/>
</dbReference>
<reference evidence="10" key="1">
    <citation type="submission" date="2018-07" db="EMBL/GenBank/DDBJ databases">
        <title>Identification and characterization of a type I interferon and type II interferon in Dabry's strugeon.</title>
        <authorList>
            <person name="Luo K."/>
        </authorList>
    </citation>
    <scope>NUCLEOTIDE SEQUENCE</scope>
    <source>
        <strain evidence="10">SE2</strain>
    </source>
</reference>
<keyword evidence="3 8" id="KW-0202">Cytokine</keyword>
<dbReference type="PRINTS" id="PR00266">
    <property type="entry name" value="INTERFERONAB"/>
</dbReference>
<protein>
    <submittedName>
        <fullName evidence="10">IFNe2</fullName>
    </submittedName>
</protein>
<dbReference type="GO" id="GO:0051607">
    <property type="term" value="P:defense response to virus"/>
    <property type="evidence" value="ECO:0007669"/>
    <property type="project" value="UniProtKB-KW"/>
</dbReference>
<evidence type="ECO:0000313" key="10">
    <source>
        <dbReference type="EMBL" id="QBC17801.1"/>
    </source>
</evidence>
<dbReference type="SMR" id="A0A481RMS1"/>
<dbReference type="InterPro" id="IPR009079">
    <property type="entry name" value="4_helix_cytokine-like_core"/>
</dbReference>
<dbReference type="GO" id="GO:0005126">
    <property type="term" value="F:cytokine receptor binding"/>
    <property type="evidence" value="ECO:0007669"/>
    <property type="project" value="InterPro"/>
</dbReference>
<dbReference type="Pfam" id="PF00143">
    <property type="entry name" value="Interferon"/>
    <property type="match status" value="1"/>
</dbReference>
<proteinExistence type="evidence at transcript level"/>
<evidence type="ECO:0000256" key="9">
    <source>
        <dbReference type="SAM" id="SignalP"/>
    </source>
</evidence>
<feature type="signal peptide" evidence="9">
    <location>
        <begin position="1"/>
        <end position="22"/>
    </location>
</feature>
<keyword evidence="5 9" id="KW-0732">Signal</keyword>
<evidence type="ECO:0000256" key="8">
    <source>
        <dbReference type="RuleBase" id="RU000436"/>
    </source>
</evidence>
<name>A0A481RMS1_ACISI</name>
<dbReference type="SUPFAM" id="SSF47266">
    <property type="entry name" value="4-helical cytokines"/>
    <property type="match status" value="1"/>
</dbReference>
<feature type="chain" id="PRO_5019778497" evidence="9">
    <location>
        <begin position="23"/>
        <end position="187"/>
    </location>
</feature>
<keyword evidence="7" id="KW-1015">Disulfide bond</keyword>
<dbReference type="PROSITE" id="PS51257">
    <property type="entry name" value="PROKAR_LIPOPROTEIN"/>
    <property type="match status" value="1"/>
</dbReference>
<evidence type="ECO:0000256" key="7">
    <source>
        <dbReference type="ARBA" id="ARBA00023157"/>
    </source>
</evidence>